<dbReference type="EMBL" id="AFWF01000086">
    <property type="protein sequence ID" value="EGU43421.1"/>
    <property type="molecule type" value="Genomic_DNA"/>
</dbReference>
<keyword evidence="1" id="KW-0812">Transmembrane</keyword>
<protein>
    <submittedName>
        <fullName evidence="2">Uncharacterized protein</fullName>
    </submittedName>
</protein>
<sequence>MLYADTMLDLWSILENILLFIAAIMLLAGVQLGTHSAQ</sequence>
<accession>F9S0F1</accession>
<keyword evidence="3" id="KW-1185">Reference proteome</keyword>
<evidence type="ECO:0000313" key="3">
    <source>
        <dbReference type="Proteomes" id="UP000004605"/>
    </source>
</evidence>
<proteinExistence type="predicted"/>
<keyword evidence="1" id="KW-0472">Membrane</keyword>
<dbReference type="Proteomes" id="UP000004605">
    <property type="component" value="Unassembled WGS sequence"/>
</dbReference>
<keyword evidence="1" id="KW-1133">Transmembrane helix</keyword>
<evidence type="ECO:0000256" key="1">
    <source>
        <dbReference type="SAM" id="Phobius"/>
    </source>
</evidence>
<reference evidence="2 3" key="1">
    <citation type="journal article" date="2012" name="Int. J. Syst. Evol. Microbiol.">
        <title>Vibrio caribbeanicus sp. nov., isolated from the marine sponge Scleritoderma cyanea.</title>
        <authorList>
            <person name="Hoffmann M."/>
            <person name="Monday S.R."/>
            <person name="Allard M.W."/>
            <person name="Strain E.A."/>
            <person name="Whittaker P."/>
            <person name="Naum M."/>
            <person name="McCarthy P.J."/>
            <person name="Lopez J.V."/>
            <person name="Fischer M."/>
            <person name="Brown E.W."/>
        </authorList>
    </citation>
    <scope>NUCLEOTIDE SEQUENCE [LARGE SCALE GENOMIC DNA]</scope>
    <source>
        <strain evidence="2 3">ATCC 700023</strain>
    </source>
</reference>
<dbReference type="AlphaFoldDB" id="F9S0F1"/>
<name>F9S0F1_9VIBR</name>
<gene>
    <name evidence="2" type="ORF">VII00023_16355</name>
</gene>
<feature type="transmembrane region" description="Helical" evidence="1">
    <location>
        <begin position="12"/>
        <end position="32"/>
    </location>
</feature>
<evidence type="ECO:0000313" key="2">
    <source>
        <dbReference type="EMBL" id="EGU43421.1"/>
    </source>
</evidence>
<organism evidence="2 3">
    <name type="scientific">Vibrio ichthyoenteri ATCC 700023</name>
    <dbReference type="NCBI Taxonomy" id="870968"/>
    <lineage>
        <taxon>Bacteria</taxon>
        <taxon>Pseudomonadati</taxon>
        <taxon>Pseudomonadota</taxon>
        <taxon>Gammaproteobacteria</taxon>
        <taxon>Vibrionales</taxon>
        <taxon>Vibrionaceae</taxon>
        <taxon>Vibrio</taxon>
    </lineage>
</organism>
<comment type="caution">
    <text evidence="2">The sequence shown here is derived from an EMBL/GenBank/DDBJ whole genome shotgun (WGS) entry which is preliminary data.</text>
</comment>